<dbReference type="GO" id="GO:0046917">
    <property type="term" value="F:triphosphoribosyl-dephospho-CoA synthase activity"/>
    <property type="evidence" value="ECO:0007669"/>
    <property type="project" value="InterPro"/>
</dbReference>
<proteinExistence type="predicted"/>
<comment type="caution">
    <text evidence="1">The sequence shown here is derived from an EMBL/GenBank/DDBJ whole genome shotgun (WGS) entry which is preliminary data.</text>
</comment>
<evidence type="ECO:0000313" key="2">
    <source>
        <dbReference type="Proteomes" id="UP000608513"/>
    </source>
</evidence>
<dbReference type="InterPro" id="IPR002736">
    <property type="entry name" value="CitG"/>
</dbReference>
<accession>A0A923SAH0</accession>
<dbReference type="PANTHER" id="PTHR42280">
    <property type="entry name" value="CITG FAMILY PROTEIN"/>
    <property type="match status" value="1"/>
</dbReference>
<dbReference type="GO" id="GO:0005524">
    <property type="term" value="F:ATP binding"/>
    <property type="evidence" value="ECO:0007669"/>
    <property type="project" value="InterPro"/>
</dbReference>
<dbReference type="PANTHER" id="PTHR42280:SF1">
    <property type="entry name" value="CITG FAMILY PROTEIN"/>
    <property type="match status" value="1"/>
</dbReference>
<protein>
    <submittedName>
        <fullName evidence="1">Triphosphoribosyl-dephospho-CoA synthase</fullName>
    </submittedName>
</protein>
<keyword evidence="2" id="KW-1185">Reference proteome</keyword>
<organism evidence="1 2">
    <name type="scientific">Ramlibacter cellulosilyticus</name>
    <dbReference type="NCBI Taxonomy" id="2764187"/>
    <lineage>
        <taxon>Bacteria</taxon>
        <taxon>Pseudomonadati</taxon>
        <taxon>Pseudomonadota</taxon>
        <taxon>Betaproteobacteria</taxon>
        <taxon>Burkholderiales</taxon>
        <taxon>Comamonadaceae</taxon>
        <taxon>Ramlibacter</taxon>
    </lineage>
</organism>
<dbReference type="Proteomes" id="UP000608513">
    <property type="component" value="Unassembled WGS sequence"/>
</dbReference>
<dbReference type="EMBL" id="JACORT010000001">
    <property type="protein sequence ID" value="MBC5782218.1"/>
    <property type="molecule type" value="Genomic_DNA"/>
</dbReference>
<dbReference type="AlphaFoldDB" id="A0A923SAH0"/>
<reference evidence="1" key="1">
    <citation type="submission" date="2020-08" db="EMBL/GenBank/DDBJ databases">
        <title>Ramlibacter sp. USB13 16S ribosomal RNA gene genome sequencing and assembly.</title>
        <authorList>
            <person name="Kang M."/>
        </authorList>
    </citation>
    <scope>NUCLEOTIDE SEQUENCE</scope>
    <source>
        <strain evidence="1">USB13</strain>
    </source>
</reference>
<name>A0A923SAH0_9BURK</name>
<dbReference type="Pfam" id="PF01874">
    <property type="entry name" value="CitG"/>
    <property type="match status" value="1"/>
</dbReference>
<dbReference type="Gene3D" id="1.10.4200.10">
    <property type="entry name" value="Triphosphoribosyl-dephospho-CoA protein"/>
    <property type="match status" value="1"/>
</dbReference>
<gene>
    <name evidence="1" type="ORF">H8N03_04625</name>
</gene>
<dbReference type="RefSeq" id="WP_187074927.1">
    <property type="nucleotide sequence ID" value="NZ_JACORT010000001.1"/>
</dbReference>
<evidence type="ECO:0000313" key="1">
    <source>
        <dbReference type="EMBL" id="MBC5782218.1"/>
    </source>
</evidence>
<sequence>MKRSPAPARADRAECGRQAFLWACSLDVQTRKPGNVSFASAGHGMHAATFIAAAAVSAGPISAAGATVGERIEAAVRAAWQAVHCNTNLGIVLLCAPLLAAFERGEGTTDADTLRGALEAVLQSLDLADARAAYRAIALAHPGGLGRVAEQDVQAAPTVGLREAMALASHRDRIAWQYQHAYGDVFELGLPPLLAARSAGDAGARAMQAAFLEFAAALPDSHIVRKHGGAVAQSVIREAAPWRARARAGAVLDHDPAFARWDEDLKARGLNPGTSADLCVAAALTAALLVPPPRLP</sequence>